<protein>
    <submittedName>
        <fullName evidence="2">Uncharacterized protein</fullName>
    </submittedName>
</protein>
<reference evidence="2" key="2">
    <citation type="submission" date="2025-09" db="UniProtKB">
        <authorList>
            <consortium name="Ensembl"/>
        </authorList>
    </citation>
    <scope>IDENTIFICATION</scope>
</reference>
<organism evidence="2 3">
    <name type="scientific">Catagonus wagneri</name>
    <name type="common">Chacoan peccary</name>
    <dbReference type="NCBI Taxonomy" id="51154"/>
    <lineage>
        <taxon>Eukaryota</taxon>
        <taxon>Metazoa</taxon>
        <taxon>Chordata</taxon>
        <taxon>Craniata</taxon>
        <taxon>Vertebrata</taxon>
        <taxon>Euteleostomi</taxon>
        <taxon>Mammalia</taxon>
        <taxon>Eutheria</taxon>
        <taxon>Laurasiatheria</taxon>
        <taxon>Artiodactyla</taxon>
        <taxon>Suina</taxon>
        <taxon>Tayassuidae</taxon>
        <taxon>Catagonus</taxon>
    </lineage>
</organism>
<keyword evidence="3" id="KW-1185">Reference proteome</keyword>
<accession>A0A8C3W8C1</accession>
<dbReference type="GeneTree" id="ENSGT00990000211762"/>
<dbReference type="AlphaFoldDB" id="A0A8C3W8C1"/>
<dbReference type="Proteomes" id="UP000694540">
    <property type="component" value="Unplaced"/>
</dbReference>
<reference evidence="2" key="1">
    <citation type="submission" date="2025-08" db="UniProtKB">
        <authorList>
            <consortium name="Ensembl"/>
        </authorList>
    </citation>
    <scope>IDENTIFICATION</scope>
</reference>
<dbReference type="Ensembl" id="ENSCWAT00000011216.1">
    <property type="protein sequence ID" value="ENSCWAP00000010313.1"/>
    <property type="gene ID" value="ENSCWAG00000008040.1"/>
</dbReference>
<name>A0A8C3W8C1_9CETA</name>
<evidence type="ECO:0000256" key="1">
    <source>
        <dbReference type="SAM" id="MobiDB-lite"/>
    </source>
</evidence>
<evidence type="ECO:0000313" key="3">
    <source>
        <dbReference type="Proteomes" id="UP000694540"/>
    </source>
</evidence>
<feature type="region of interest" description="Disordered" evidence="1">
    <location>
        <begin position="77"/>
        <end position="158"/>
    </location>
</feature>
<proteinExistence type="predicted"/>
<sequence>MLGEGSSPIPVPSSLQGWVLVPSPAAARPCPHTCRPGARALGYLPPYLGSPAAAGHTGGQRAPPAAWPPAYCWQCPLGRPPRPAPHAQRRGGRGLGKEGAEKLCPASHPRLKTPADATLGSQAHPADNPVAAQTAHRPPGGMQGPGHRVATGAPADNT</sequence>
<evidence type="ECO:0000313" key="2">
    <source>
        <dbReference type="Ensembl" id="ENSCWAP00000010313.1"/>
    </source>
</evidence>